<gene>
    <name evidence="2" type="ORF">BFC17_15950</name>
</gene>
<reference evidence="2 3" key="1">
    <citation type="submission" date="2016-09" db="EMBL/GenBank/DDBJ databases">
        <title>Alteromonas lipolytica, a new species isolated from sea water.</title>
        <authorList>
            <person name="Wu Y.-H."/>
            <person name="Cheng H."/>
            <person name="Xu X.-W."/>
        </authorList>
    </citation>
    <scope>NUCLEOTIDE SEQUENCE [LARGE SCALE GENOMIC DNA]</scope>
    <source>
        <strain evidence="2 3">JW12</strain>
    </source>
</reference>
<organism evidence="2 3">
    <name type="scientific">Alteromonas lipolytica</name>
    <dbReference type="NCBI Taxonomy" id="1856405"/>
    <lineage>
        <taxon>Bacteria</taxon>
        <taxon>Pseudomonadati</taxon>
        <taxon>Pseudomonadota</taxon>
        <taxon>Gammaproteobacteria</taxon>
        <taxon>Alteromonadales</taxon>
        <taxon>Alteromonadaceae</taxon>
        <taxon>Alteromonas/Salinimonas group</taxon>
        <taxon>Alteromonas</taxon>
    </lineage>
</organism>
<dbReference type="STRING" id="1856405.BFC17_15950"/>
<keyword evidence="1" id="KW-0812">Transmembrane</keyword>
<dbReference type="Proteomes" id="UP000176037">
    <property type="component" value="Unassembled WGS sequence"/>
</dbReference>
<sequence>MNPLKLAIYVMLAVPLIIQFLLFMSPLARNSYGPIIIAALLLSICVLLVLTLGKFVRSNGQDSL</sequence>
<feature type="transmembrane region" description="Helical" evidence="1">
    <location>
        <begin position="6"/>
        <end position="23"/>
    </location>
</feature>
<protein>
    <submittedName>
        <fullName evidence="2">Uncharacterized protein</fullName>
    </submittedName>
</protein>
<dbReference type="AlphaFoldDB" id="A0A1E8FGH6"/>
<comment type="caution">
    <text evidence="2">The sequence shown here is derived from an EMBL/GenBank/DDBJ whole genome shotgun (WGS) entry which is preliminary data.</text>
</comment>
<evidence type="ECO:0000313" key="2">
    <source>
        <dbReference type="EMBL" id="OFI35045.1"/>
    </source>
</evidence>
<dbReference type="EMBL" id="MJIC01000010">
    <property type="protein sequence ID" value="OFI35045.1"/>
    <property type="molecule type" value="Genomic_DNA"/>
</dbReference>
<keyword evidence="3" id="KW-1185">Reference proteome</keyword>
<feature type="transmembrane region" description="Helical" evidence="1">
    <location>
        <begin position="35"/>
        <end position="56"/>
    </location>
</feature>
<keyword evidence="1" id="KW-1133">Transmembrane helix</keyword>
<dbReference type="RefSeq" id="WP_070175963.1">
    <property type="nucleotide sequence ID" value="NZ_BMJR01000001.1"/>
</dbReference>
<evidence type="ECO:0000256" key="1">
    <source>
        <dbReference type="SAM" id="Phobius"/>
    </source>
</evidence>
<name>A0A1E8FGH6_9ALTE</name>
<accession>A0A1E8FGH6</accession>
<keyword evidence="1" id="KW-0472">Membrane</keyword>
<evidence type="ECO:0000313" key="3">
    <source>
        <dbReference type="Proteomes" id="UP000176037"/>
    </source>
</evidence>
<proteinExistence type="predicted"/>